<organism evidence="1 2">
    <name type="scientific">Achromobacter spanius</name>
    <dbReference type="NCBI Taxonomy" id="217203"/>
    <lineage>
        <taxon>Bacteria</taxon>
        <taxon>Pseudomonadati</taxon>
        <taxon>Pseudomonadota</taxon>
        <taxon>Betaproteobacteria</taxon>
        <taxon>Burkholderiales</taxon>
        <taxon>Alcaligenaceae</taxon>
        <taxon>Achromobacter</taxon>
    </lineage>
</organism>
<protein>
    <submittedName>
        <fullName evidence="1">Replication protein C, IncQ-type</fullName>
    </submittedName>
</protein>
<evidence type="ECO:0000313" key="2">
    <source>
        <dbReference type="Proteomes" id="UP001214170"/>
    </source>
</evidence>
<keyword evidence="2" id="KW-1185">Reference proteome</keyword>
<dbReference type="Pfam" id="PF06504">
    <property type="entry name" value="RepC"/>
    <property type="match status" value="1"/>
</dbReference>
<dbReference type="RefSeq" id="WP_268080949.1">
    <property type="nucleotide sequence ID" value="NZ_CP106885.1"/>
</dbReference>
<dbReference type="Proteomes" id="UP001214170">
    <property type="component" value="Chromosome"/>
</dbReference>
<dbReference type="InterPro" id="IPR010522">
    <property type="entry name" value="RepC_bac"/>
</dbReference>
<proteinExistence type="predicted"/>
<evidence type="ECO:0000313" key="1">
    <source>
        <dbReference type="EMBL" id="WFP05936.1"/>
    </source>
</evidence>
<reference evidence="1 2" key="1">
    <citation type="submission" date="2023-03" db="EMBL/GenBank/DDBJ databases">
        <title>Achromobacter spanius LIG8.</title>
        <authorList>
            <person name="Shrestha S."/>
        </authorList>
    </citation>
    <scope>NUCLEOTIDE SEQUENCE [LARGE SCALE GENOMIC DNA]</scope>
    <source>
        <strain evidence="1 2">LIG8</strain>
    </source>
</reference>
<accession>A0ABY8GM81</accession>
<dbReference type="EMBL" id="CP121261">
    <property type="protein sequence ID" value="WFP05936.1"/>
    <property type="molecule type" value="Genomic_DNA"/>
</dbReference>
<name>A0ABY8GM81_9BURK</name>
<sequence>MAHPIVHAHGLFRSLAPGERKQKKLDVTFTIEETSFRFMGFEPLDSRDLQVLQAIVALSTEGLRNVKGMLSDAAPIRSLLALTGDASSAPTVAAPLTLAKLAETAGFEKNCGFSYQKMRASLVRLANVTVLVKKPDFEGSYHLIAGHDIESRTGRLSIVLSPLATAAVLGRNGFLSTNMDEVRSLKSGAAHILHNRLHWINQGCRRKVGMQTLCSYIYGDGEAPSIVAQRKRQQSVRRALAELPGIGWAVVETEPSMFTISRPARGKTTFRDAKKPEELVS</sequence>
<gene>
    <name evidence="1" type="primary">repC</name>
    <name evidence="1" type="ORF">P8T11_16525</name>
</gene>